<name>A0ABY2ALA4_9GAMM</name>
<dbReference type="SUPFAM" id="SSF56935">
    <property type="entry name" value="Porins"/>
    <property type="match status" value="1"/>
</dbReference>
<evidence type="ECO:0000256" key="3">
    <source>
        <dbReference type="ARBA" id="ARBA00022452"/>
    </source>
</evidence>
<dbReference type="Pfam" id="PF00593">
    <property type="entry name" value="TonB_dep_Rec_b-barrel"/>
    <property type="match status" value="1"/>
</dbReference>
<dbReference type="PANTHER" id="PTHR30069:SF53">
    <property type="entry name" value="COLICIN I RECEPTOR-RELATED"/>
    <property type="match status" value="1"/>
</dbReference>
<feature type="chain" id="PRO_5046092565" evidence="13">
    <location>
        <begin position="28"/>
        <end position="642"/>
    </location>
</feature>
<proteinExistence type="inferred from homology"/>
<dbReference type="InterPro" id="IPR036942">
    <property type="entry name" value="Beta-barrel_TonB_sf"/>
</dbReference>
<evidence type="ECO:0000313" key="16">
    <source>
        <dbReference type="EMBL" id="TCI03703.1"/>
    </source>
</evidence>
<evidence type="ECO:0000256" key="2">
    <source>
        <dbReference type="ARBA" id="ARBA00022448"/>
    </source>
</evidence>
<keyword evidence="17" id="KW-1185">Reference proteome</keyword>
<comment type="subcellular location">
    <subcellularLocation>
        <location evidence="1 10">Cell outer membrane</location>
        <topology evidence="1 10">Multi-pass membrane protein</topology>
    </subcellularLocation>
</comment>
<evidence type="ECO:0000256" key="1">
    <source>
        <dbReference type="ARBA" id="ARBA00004571"/>
    </source>
</evidence>
<dbReference type="PROSITE" id="PS52016">
    <property type="entry name" value="TONB_DEPENDENT_REC_3"/>
    <property type="match status" value="1"/>
</dbReference>
<evidence type="ECO:0000256" key="13">
    <source>
        <dbReference type="SAM" id="SignalP"/>
    </source>
</evidence>
<evidence type="ECO:0000256" key="6">
    <source>
        <dbReference type="ARBA" id="ARBA00023065"/>
    </source>
</evidence>
<evidence type="ECO:0000259" key="14">
    <source>
        <dbReference type="Pfam" id="PF00593"/>
    </source>
</evidence>
<dbReference type="CDD" id="cd01347">
    <property type="entry name" value="ligand_gated_channel"/>
    <property type="match status" value="1"/>
</dbReference>
<dbReference type="Pfam" id="PF07715">
    <property type="entry name" value="Plug"/>
    <property type="match status" value="1"/>
</dbReference>
<keyword evidence="2 10" id="KW-0813">Transport</keyword>
<dbReference type="PANTHER" id="PTHR30069">
    <property type="entry name" value="TONB-DEPENDENT OUTER MEMBRANE RECEPTOR"/>
    <property type="match status" value="1"/>
</dbReference>
<evidence type="ECO:0000256" key="5">
    <source>
        <dbReference type="ARBA" id="ARBA00022729"/>
    </source>
</evidence>
<evidence type="ECO:0000256" key="7">
    <source>
        <dbReference type="ARBA" id="ARBA00023077"/>
    </source>
</evidence>
<gene>
    <name evidence="16" type="ORF">EZV61_09165</name>
</gene>
<dbReference type="InterPro" id="IPR012910">
    <property type="entry name" value="Plug_dom"/>
</dbReference>
<evidence type="ECO:0000259" key="15">
    <source>
        <dbReference type="Pfam" id="PF07715"/>
    </source>
</evidence>
<comment type="similarity">
    <text evidence="10 12">Belongs to the TonB-dependent receptor family.</text>
</comment>
<reference evidence="16 17" key="1">
    <citation type="submission" date="2019-02" db="EMBL/GenBank/DDBJ databases">
        <title>Corallincola luteus sp. nov., a marine bacterium isolated from surface sediment of Bohai Sea in China.</title>
        <authorList>
            <person name="Ren Q."/>
        </authorList>
    </citation>
    <scope>NUCLEOTIDE SEQUENCE [LARGE SCALE GENOMIC DNA]</scope>
    <source>
        <strain evidence="16 17">DASS28</strain>
    </source>
</reference>
<organism evidence="16 17">
    <name type="scientific">Corallincola luteus</name>
    <dbReference type="NCBI Taxonomy" id="1775177"/>
    <lineage>
        <taxon>Bacteria</taxon>
        <taxon>Pseudomonadati</taxon>
        <taxon>Pseudomonadota</taxon>
        <taxon>Gammaproteobacteria</taxon>
        <taxon>Alteromonadales</taxon>
        <taxon>Psychromonadaceae</taxon>
        <taxon>Corallincola</taxon>
    </lineage>
</organism>
<keyword evidence="5 13" id="KW-0732">Signal</keyword>
<evidence type="ECO:0000256" key="8">
    <source>
        <dbReference type="ARBA" id="ARBA00023136"/>
    </source>
</evidence>
<evidence type="ECO:0000256" key="9">
    <source>
        <dbReference type="ARBA" id="ARBA00023237"/>
    </source>
</evidence>
<sequence length="642" mass="70213">MSKLLPKLSKSLLACAFVGCFSGAVVAEGVSDDDIEHIVVTASLTEHNEFTAPASVSIITAEELAKIGATNIGEAIRSTTGINFQPTTGYGRGQISIRGMDSSYTLVLINGRRVNSHDALIRGNNFDLSTIPMTAVQRIEVVRGPMSSLYGADALGGVVNVILKKPGAETTGEISYLREQITTGEGGDLNRGNAYLSGKLSETVGATVIVEALSQDDWQTDDMPEVDAIEERDALNALATLSWQLSHQQMLTFEAIYSEDERTAHWAARGSVVETNQDTDRLNLSVTHEGSWDAFDTQLRAYREEVDLTDSSDLYDTGDITQTNLTLDGWVATDLAEHSIVVGAEYRDSELDNPRDLINGDISQDQYAVFIQDEVEYGDLSLTLGGRYDDHEVFGGEFSPRAYAVYSLTHEWVVKAGVGEGFKAPGMLELSEDYQLISCGGRCWLRGNADLDAESSTTYEFGVAYQSSVAAFNITAFHNDIEDKIERDQTTAVDMIDGVPVITYQNIDDATVKGVELSAWYQLIDNLDIDANATYTDAEDDETGDTLESTPEHNVNITLNWQVSDPLYTFVRYTYIGEQVIAANNVSGYSLWNAGAGYTINETFEVRGGINNIGDKELDEDVVEYGYVEKGRSVFVNVAARF</sequence>
<comment type="caution">
    <text evidence="16">The sequence shown here is derived from an EMBL/GenBank/DDBJ whole genome shotgun (WGS) entry which is preliminary data.</text>
</comment>
<dbReference type="RefSeq" id="WP_131415165.1">
    <property type="nucleotide sequence ID" value="NZ_SJXE01000003.1"/>
</dbReference>
<keyword evidence="4 10" id="KW-0812">Transmembrane</keyword>
<dbReference type="PROSITE" id="PS01156">
    <property type="entry name" value="TONB_DEPENDENT_REC_2"/>
    <property type="match status" value="1"/>
</dbReference>
<evidence type="ECO:0000256" key="4">
    <source>
        <dbReference type="ARBA" id="ARBA00022692"/>
    </source>
</evidence>
<dbReference type="InterPro" id="IPR000531">
    <property type="entry name" value="Beta-barrel_TonB"/>
</dbReference>
<feature type="domain" description="TonB-dependent receptor plug" evidence="15">
    <location>
        <begin position="51"/>
        <end position="158"/>
    </location>
</feature>
<feature type="short sequence motif" description="TonB C-terminal box" evidence="11">
    <location>
        <begin position="625"/>
        <end position="642"/>
    </location>
</feature>
<dbReference type="EMBL" id="SJXE01000003">
    <property type="protein sequence ID" value="TCI03703.1"/>
    <property type="molecule type" value="Genomic_DNA"/>
</dbReference>
<keyword evidence="9 10" id="KW-0998">Cell outer membrane</keyword>
<keyword evidence="8 10" id="KW-0472">Membrane</keyword>
<evidence type="ECO:0000313" key="17">
    <source>
        <dbReference type="Proteomes" id="UP000292554"/>
    </source>
</evidence>
<keyword evidence="7 12" id="KW-0798">TonB box</keyword>
<protein>
    <submittedName>
        <fullName evidence="16">TonB-dependent receptor</fullName>
    </submittedName>
</protein>
<feature type="signal peptide" evidence="13">
    <location>
        <begin position="1"/>
        <end position="27"/>
    </location>
</feature>
<evidence type="ECO:0000256" key="12">
    <source>
        <dbReference type="RuleBase" id="RU003357"/>
    </source>
</evidence>
<dbReference type="Gene3D" id="2.170.130.10">
    <property type="entry name" value="TonB-dependent receptor, plug domain"/>
    <property type="match status" value="1"/>
</dbReference>
<keyword evidence="6" id="KW-0406">Ion transport</keyword>
<keyword evidence="16" id="KW-0675">Receptor</keyword>
<accession>A0ABY2ALA4</accession>
<feature type="domain" description="TonB-dependent receptor-like beta-barrel" evidence="14">
    <location>
        <begin position="259"/>
        <end position="613"/>
    </location>
</feature>
<dbReference type="InterPro" id="IPR039426">
    <property type="entry name" value="TonB-dep_rcpt-like"/>
</dbReference>
<keyword evidence="3 10" id="KW-1134">Transmembrane beta strand</keyword>
<dbReference type="Gene3D" id="2.40.170.20">
    <property type="entry name" value="TonB-dependent receptor, beta-barrel domain"/>
    <property type="match status" value="1"/>
</dbReference>
<evidence type="ECO:0000256" key="10">
    <source>
        <dbReference type="PROSITE-ProRule" id="PRU01360"/>
    </source>
</evidence>
<dbReference type="Proteomes" id="UP000292554">
    <property type="component" value="Unassembled WGS sequence"/>
</dbReference>
<dbReference type="InterPro" id="IPR037066">
    <property type="entry name" value="Plug_dom_sf"/>
</dbReference>
<dbReference type="InterPro" id="IPR010917">
    <property type="entry name" value="TonB_rcpt_CS"/>
</dbReference>
<evidence type="ECO:0000256" key="11">
    <source>
        <dbReference type="PROSITE-ProRule" id="PRU10144"/>
    </source>
</evidence>